<gene>
    <name evidence="1" type="ORF">DOQ08_01087</name>
</gene>
<protein>
    <submittedName>
        <fullName evidence="1">Uncharacterized protein</fullName>
    </submittedName>
</protein>
<sequence length="226" mass="24172">MSFSKVDKMNCETFITNIDTEAKCDLTADMKQHADTCTACARALRAAQELQAGLQGMAIPEPTRDFESRVLAAATGGESKTGNRHWHIPAWSGAIAAALVVGVFIGGELSTPTPENQPVVAQESVSSVGTTGTTPKQQTVKLAFNSHEAVENVTLTLELPPNMELTPFPGRHRVSWKVDLKPGDNLLALPLNVLFPGAGTLVAHLDDGNKRKTFRADIGKTKEPST</sequence>
<dbReference type="Proteomes" id="UP000265903">
    <property type="component" value="Unassembled WGS sequence"/>
</dbReference>
<keyword evidence="2" id="KW-1185">Reference proteome</keyword>
<name>A0A3M2RM26_9GAMM</name>
<dbReference type="EMBL" id="QMDL01000001">
    <property type="protein sequence ID" value="RMJ06400.1"/>
    <property type="molecule type" value="Genomic_DNA"/>
</dbReference>
<reference evidence="1 2" key="1">
    <citation type="submission" date="2018-08" db="EMBL/GenBank/DDBJ databases">
        <title>Whole Genome Sequence of the Moderate Halophilic Marine Bacterium Marinobacter litoralis Sw-45.</title>
        <authorList>
            <person name="Musa H."/>
        </authorList>
    </citation>
    <scope>NUCLEOTIDE SEQUENCE [LARGE SCALE GENOMIC DNA]</scope>
    <source>
        <strain evidence="1 2">Sw-45</strain>
    </source>
</reference>
<proteinExistence type="predicted"/>
<dbReference type="AlphaFoldDB" id="A0A3M2RM26"/>
<organism evidence="1 2">
    <name type="scientific">Marinobacter litoralis</name>
    <dbReference type="NCBI Taxonomy" id="187981"/>
    <lineage>
        <taxon>Bacteria</taxon>
        <taxon>Pseudomonadati</taxon>
        <taxon>Pseudomonadota</taxon>
        <taxon>Gammaproteobacteria</taxon>
        <taxon>Pseudomonadales</taxon>
        <taxon>Marinobacteraceae</taxon>
        <taxon>Marinobacter</taxon>
    </lineage>
</organism>
<evidence type="ECO:0000313" key="2">
    <source>
        <dbReference type="Proteomes" id="UP000265903"/>
    </source>
</evidence>
<comment type="caution">
    <text evidence="1">The sequence shown here is derived from an EMBL/GenBank/DDBJ whole genome shotgun (WGS) entry which is preliminary data.</text>
</comment>
<evidence type="ECO:0000313" key="1">
    <source>
        <dbReference type="EMBL" id="RMJ06400.1"/>
    </source>
</evidence>
<accession>A0A3M2RM26</accession>